<dbReference type="OrthoDB" id="10257948at2759"/>
<dbReference type="InterPro" id="IPR012337">
    <property type="entry name" value="RNaseH-like_sf"/>
</dbReference>
<reference evidence="1 2" key="1">
    <citation type="journal article" date="2019" name="Commun. Biol.">
        <title>The bagworm genome reveals a unique fibroin gene that provides high tensile strength.</title>
        <authorList>
            <person name="Kono N."/>
            <person name="Nakamura H."/>
            <person name="Ohtoshi R."/>
            <person name="Tomita M."/>
            <person name="Numata K."/>
            <person name="Arakawa K."/>
        </authorList>
    </citation>
    <scope>NUCLEOTIDE SEQUENCE [LARGE SCALE GENOMIC DNA]</scope>
</reference>
<dbReference type="Gene3D" id="3.30.420.10">
    <property type="entry name" value="Ribonuclease H-like superfamily/Ribonuclease H"/>
    <property type="match status" value="1"/>
</dbReference>
<dbReference type="AlphaFoldDB" id="A0A4C2AGT4"/>
<protein>
    <submittedName>
        <fullName evidence="1">Thioredoxin domain-containing protein 9</fullName>
    </submittedName>
</protein>
<dbReference type="EMBL" id="BGZK01003065">
    <property type="protein sequence ID" value="GBP98105.1"/>
    <property type="molecule type" value="Genomic_DNA"/>
</dbReference>
<comment type="caution">
    <text evidence="1">The sequence shown here is derived from an EMBL/GenBank/DDBJ whole genome shotgun (WGS) entry which is preliminary data.</text>
</comment>
<proteinExistence type="predicted"/>
<name>A0A4C2AGT4_EUMVA</name>
<dbReference type="SUPFAM" id="SSF53098">
    <property type="entry name" value="Ribonuclease H-like"/>
    <property type="match status" value="1"/>
</dbReference>
<dbReference type="GO" id="GO:0003676">
    <property type="term" value="F:nucleic acid binding"/>
    <property type="evidence" value="ECO:0007669"/>
    <property type="project" value="InterPro"/>
</dbReference>
<evidence type="ECO:0000313" key="1">
    <source>
        <dbReference type="EMBL" id="GBP98105.1"/>
    </source>
</evidence>
<evidence type="ECO:0000313" key="2">
    <source>
        <dbReference type="Proteomes" id="UP000299102"/>
    </source>
</evidence>
<gene>
    <name evidence="1" type="primary">TXNDC9</name>
    <name evidence="1" type="ORF">EVAR_68649_1</name>
</gene>
<keyword evidence="2" id="KW-1185">Reference proteome</keyword>
<dbReference type="STRING" id="151549.A0A4C2AGT4"/>
<organism evidence="1 2">
    <name type="scientific">Eumeta variegata</name>
    <name type="common">Bagworm moth</name>
    <name type="synonym">Eumeta japonica</name>
    <dbReference type="NCBI Taxonomy" id="151549"/>
    <lineage>
        <taxon>Eukaryota</taxon>
        <taxon>Metazoa</taxon>
        <taxon>Ecdysozoa</taxon>
        <taxon>Arthropoda</taxon>
        <taxon>Hexapoda</taxon>
        <taxon>Insecta</taxon>
        <taxon>Pterygota</taxon>
        <taxon>Neoptera</taxon>
        <taxon>Endopterygota</taxon>
        <taxon>Lepidoptera</taxon>
        <taxon>Glossata</taxon>
        <taxon>Ditrysia</taxon>
        <taxon>Tineoidea</taxon>
        <taxon>Psychidae</taxon>
        <taxon>Oiketicinae</taxon>
        <taxon>Eumeta</taxon>
    </lineage>
</organism>
<sequence length="138" mass="15946">MANILENQLAGLTQVIEKQLDEQLERFDNLDKDDLKSIREQRIRDEGIKYKKQEWIKNQNGFSIRRAAKWLTSYKIFDCDILIITDSQAAINSLTGVYTTFSLIQQCRASLNEMAKHTNVTLKWLSAYGSDRVNNTAD</sequence>
<dbReference type="Proteomes" id="UP000299102">
    <property type="component" value="Unassembled WGS sequence"/>
</dbReference>
<dbReference type="InterPro" id="IPR036397">
    <property type="entry name" value="RNaseH_sf"/>
</dbReference>
<accession>A0A4C2AGT4</accession>